<keyword evidence="2" id="KW-1133">Transmembrane helix</keyword>
<feature type="region of interest" description="Disordered" evidence="1">
    <location>
        <begin position="1"/>
        <end position="44"/>
    </location>
</feature>
<evidence type="ECO:0000256" key="2">
    <source>
        <dbReference type="SAM" id="Phobius"/>
    </source>
</evidence>
<evidence type="ECO:0008006" key="5">
    <source>
        <dbReference type="Google" id="ProtNLM"/>
    </source>
</evidence>
<dbReference type="AlphaFoldDB" id="A0A9W8Z5T7"/>
<dbReference type="Proteomes" id="UP001140453">
    <property type="component" value="Unassembled WGS sequence"/>
</dbReference>
<comment type="caution">
    <text evidence="3">The sequence shown here is derived from an EMBL/GenBank/DDBJ whole genome shotgun (WGS) entry which is preliminary data.</text>
</comment>
<evidence type="ECO:0000313" key="3">
    <source>
        <dbReference type="EMBL" id="KAJ4397364.1"/>
    </source>
</evidence>
<keyword evidence="4" id="KW-1185">Reference proteome</keyword>
<protein>
    <recommendedName>
        <fullName evidence="5">Abc transporter protein</fullName>
    </recommendedName>
</protein>
<dbReference type="EMBL" id="JAPEVB010000001">
    <property type="protein sequence ID" value="KAJ4397364.1"/>
    <property type="molecule type" value="Genomic_DNA"/>
</dbReference>
<keyword evidence="2" id="KW-0812">Transmembrane</keyword>
<organism evidence="3 4">
    <name type="scientific">Gnomoniopsis smithogilvyi</name>
    <dbReference type="NCBI Taxonomy" id="1191159"/>
    <lineage>
        <taxon>Eukaryota</taxon>
        <taxon>Fungi</taxon>
        <taxon>Dikarya</taxon>
        <taxon>Ascomycota</taxon>
        <taxon>Pezizomycotina</taxon>
        <taxon>Sordariomycetes</taxon>
        <taxon>Sordariomycetidae</taxon>
        <taxon>Diaporthales</taxon>
        <taxon>Gnomoniaceae</taxon>
        <taxon>Gnomoniopsis</taxon>
    </lineage>
</organism>
<sequence>MGKPSPSKMNLDGDSVSLHSQPGRPYYDNDAPELSLPEQHDDLPPLYDEAAEASTSLNAPLLSEPTVGSDLAILQPFRREEHITYYLDSTLDTDPEFLEQHVRAWAATPPRPFVCIKGYHQEQRSNRDGKREAKHITDFDVKIELTPYFFPDGRATRSNYELSTAENGDKTKRGTVFRKRANATDNSGRIELGMAEKPSLTQWCHMYCASHSGLKVFQLKRCLAGFDDERLRSHLDSLVRRLNYRGNVQITFPVQNEMVEVWNDCRTNQWRLTKWIYVVFCVSMLWLLAWPYLFIRTKRFETVKSIWNYSRVEEGGQKKYTTISEDQWYNLWGRAISKAVLSKRQGTLDQQDLLAAAAEAPATFDTGNSTVDGALGLVVAGVNAMNEVNRTLGWGENQY</sequence>
<name>A0A9W8Z5T7_9PEZI</name>
<evidence type="ECO:0000256" key="1">
    <source>
        <dbReference type="SAM" id="MobiDB-lite"/>
    </source>
</evidence>
<gene>
    <name evidence="3" type="ORF">N0V93_001589</name>
</gene>
<dbReference type="PANTHER" id="PTHR37848:SF1">
    <property type="entry name" value="SUN DOMAIN-CONTAINING PROTEIN"/>
    <property type="match status" value="1"/>
</dbReference>
<reference evidence="3" key="1">
    <citation type="submission" date="2022-10" db="EMBL/GenBank/DDBJ databases">
        <title>Tapping the CABI collections for fungal endophytes: first genome assemblies for Collariella, Neodidymelliopsis, Ascochyta clinopodiicola, Didymella pomorum, Didymosphaeria variabile, Neocosmospora piperis and Neocucurbitaria cava.</title>
        <authorList>
            <person name="Hill R."/>
        </authorList>
    </citation>
    <scope>NUCLEOTIDE SEQUENCE</scope>
    <source>
        <strain evidence="3">IMI 355082</strain>
    </source>
</reference>
<evidence type="ECO:0000313" key="4">
    <source>
        <dbReference type="Proteomes" id="UP001140453"/>
    </source>
</evidence>
<proteinExistence type="predicted"/>
<accession>A0A9W8Z5T7</accession>
<keyword evidence="2" id="KW-0472">Membrane</keyword>
<dbReference type="PANTHER" id="PTHR37848">
    <property type="entry name" value="EXPRESSED PROTEIN"/>
    <property type="match status" value="1"/>
</dbReference>
<feature type="transmembrane region" description="Helical" evidence="2">
    <location>
        <begin position="275"/>
        <end position="295"/>
    </location>
</feature>
<dbReference type="OrthoDB" id="203796at2759"/>